<dbReference type="SUPFAM" id="SSF161111">
    <property type="entry name" value="Cation efflux protein transmembrane domain-like"/>
    <property type="match status" value="1"/>
</dbReference>
<comment type="similarity">
    <text evidence="2">Belongs to the cation diffusion facilitator (CDF) transporter (TC 2.A.4) family. SLC30A subfamily.</text>
</comment>
<evidence type="ECO:0000313" key="13">
    <source>
        <dbReference type="Proteomes" id="UP000295438"/>
    </source>
</evidence>
<dbReference type="RefSeq" id="WP_133390521.1">
    <property type="nucleotide sequence ID" value="NZ_SMUW01000032.1"/>
</dbReference>
<keyword evidence="13" id="KW-1185">Reference proteome</keyword>
<feature type="transmembrane region" description="Helical" evidence="9">
    <location>
        <begin position="14"/>
        <end position="34"/>
    </location>
</feature>
<sequence length="291" mass="32928">MSHHHHHHSGSKNLGLAFFLNLAFTILELVGGYWVNSVAIISDAIHDLGDSISLGFSWLMERKAKSAPSKRFSFGYRRFSLLGALINSIILILGSVFVIKEAIDRLISPEMPDAKGMLIFAVFGVAVNGYAAWKLSGGKTLNEKVITWHLLEDVLGWVAVLIASIAIYFWEIPLLDPILSLAITAFILWNVIKRLKETILIFLQSQPAEIDRKKVEKELLEIAGICSVHHTHIWSLDGERHVFSTHLKLKKETLLEEIATIKQEVKKRLEKFHFEHITLETELEGDPCEFE</sequence>
<dbReference type="PANTHER" id="PTHR11562">
    <property type="entry name" value="CATION EFFLUX PROTEIN/ ZINC TRANSPORTER"/>
    <property type="match status" value="1"/>
</dbReference>
<evidence type="ECO:0000256" key="9">
    <source>
        <dbReference type="SAM" id="Phobius"/>
    </source>
</evidence>
<evidence type="ECO:0000256" key="7">
    <source>
        <dbReference type="ARBA" id="ARBA00023065"/>
    </source>
</evidence>
<accession>A0A4R5V1J9</accession>
<dbReference type="InterPro" id="IPR027470">
    <property type="entry name" value="Cation_efflux_CTD"/>
</dbReference>
<comment type="subcellular location">
    <subcellularLocation>
        <location evidence="1">Membrane</location>
        <topology evidence="1">Multi-pass membrane protein</topology>
    </subcellularLocation>
</comment>
<dbReference type="InterPro" id="IPR050681">
    <property type="entry name" value="CDF/SLC30A"/>
</dbReference>
<evidence type="ECO:0000256" key="6">
    <source>
        <dbReference type="ARBA" id="ARBA00022989"/>
    </source>
</evidence>
<keyword evidence="5" id="KW-0862">Zinc</keyword>
<feature type="transmembrane region" description="Helical" evidence="9">
    <location>
        <begin position="145"/>
        <end position="168"/>
    </location>
</feature>
<dbReference type="InterPro" id="IPR002524">
    <property type="entry name" value="Cation_efflux"/>
</dbReference>
<keyword evidence="8 9" id="KW-0472">Membrane</keyword>
<evidence type="ECO:0000256" key="5">
    <source>
        <dbReference type="ARBA" id="ARBA00022906"/>
    </source>
</evidence>
<evidence type="ECO:0000256" key="1">
    <source>
        <dbReference type="ARBA" id="ARBA00004141"/>
    </source>
</evidence>
<organism evidence="12 13">
    <name type="scientific">Algoriphagus formosus</name>
    <dbReference type="NCBI Taxonomy" id="2007308"/>
    <lineage>
        <taxon>Bacteria</taxon>
        <taxon>Pseudomonadati</taxon>
        <taxon>Bacteroidota</taxon>
        <taxon>Cytophagia</taxon>
        <taxon>Cytophagales</taxon>
        <taxon>Cyclobacteriaceae</taxon>
        <taxon>Algoriphagus</taxon>
    </lineage>
</organism>
<evidence type="ECO:0000259" key="10">
    <source>
        <dbReference type="Pfam" id="PF01545"/>
    </source>
</evidence>
<dbReference type="Proteomes" id="UP000295438">
    <property type="component" value="Unassembled WGS sequence"/>
</dbReference>
<dbReference type="EMBL" id="SMUW01000032">
    <property type="protein sequence ID" value="TDK45461.1"/>
    <property type="molecule type" value="Genomic_DNA"/>
</dbReference>
<evidence type="ECO:0000256" key="4">
    <source>
        <dbReference type="ARBA" id="ARBA00022692"/>
    </source>
</evidence>
<dbReference type="InterPro" id="IPR036837">
    <property type="entry name" value="Cation_efflux_CTD_sf"/>
</dbReference>
<feature type="transmembrane region" description="Helical" evidence="9">
    <location>
        <begin position="79"/>
        <end position="99"/>
    </location>
</feature>
<dbReference type="AlphaFoldDB" id="A0A4R5V1J9"/>
<dbReference type="PANTHER" id="PTHR11562:SF17">
    <property type="entry name" value="RE54080P-RELATED"/>
    <property type="match status" value="1"/>
</dbReference>
<dbReference type="Pfam" id="PF16916">
    <property type="entry name" value="ZT_dimer"/>
    <property type="match status" value="1"/>
</dbReference>
<keyword evidence="5" id="KW-0864">Zinc transport</keyword>
<feature type="transmembrane region" description="Helical" evidence="9">
    <location>
        <begin position="114"/>
        <end position="133"/>
    </location>
</feature>
<evidence type="ECO:0000256" key="8">
    <source>
        <dbReference type="ARBA" id="ARBA00023136"/>
    </source>
</evidence>
<keyword evidence="6 9" id="KW-1133">Transmembrane helix</keyword>
<dbReference type="SUPFAM" id="SSF160240">
    <property type="entry name" value="Cation efflux protein cytoplasmic domain-like"/>
    <property type="match status" value="1"/>
</dbReference>
<dbReference type="Gene3D" id="1.20.1510.10">
    <property type="entry name" value="Cation efflux protein transmembrane domain"/>
    <property type="match status" value="1"/>
</dbReference>
<feature type="transmembrane region" description="Helical" evidence="9">
    <location>
        <begin position="174"/>
        <end position="192"/>
    </location>
</feature>
<keyword evidence="7" id="KW-0406">Ion transport</keyword>
<dbReference type="Pfam" id="PF01545">
    <property type="entry name" value="Cation_efflux"/>
    <property type="match status" value="1"/>
</dbReference>
<protein>
    <submittedName>
        <fullName evidence="12">Cation transporter</fullName>
    </submittedName>
</protein>
<dbReference type="InterPro" id="IPR058533">
    <property type="entry name" value="Cation_efflux_TM"/>
</dbReference>
<keyword evidence="4 9" id="KW-0812">Transmembrane</keyword>
<keyword evidence="3" id="KW-0813">Transport</keyword>
<name>A0A4R5V1J9_9BACT</name>
<dbReference type="InterPro" id="IPR027469">
    <property type="entry name" value="Cation_efflux_TMD_sf"/>
</dbReference>
<feature type="domain" description="Cation efflux protein transmembrane" evidence="10">
    <location>
        <begin position="16"/>
        <end position="202"/>
    </location>
</feature>
<dbReference type="NCBIfam" id="TIGR01297">
    <property type="entry name" value="CDF"/>
    <property type="match status" value="1"/>
</dbReference>
<gene>
    <name evidence="12" type="ORF">E1898_08180</name>
</gene>
<proteinExistence type="inferred from homology"/>
<feature type="domain" description="Cation efflux protein cytoplasmic" evidence="11">
    <location>
        <begin position="207"/>
        <end position="282"/>
    </location>
</feature>
<evidence type="ECO:0000256" key="2">
    <source>
        <dbReference type="ARBA" id="ARBA00008873"/>
    </source>
</evidence>
<reference evidence="12 13" key="1">
    <citation type="submission" date="2019-03" db="EMBL/GenBank/DDBJ databases">
        <title>Algoriphagus aquimaris sp. nov., isolated form marine sediment in Pohang, Korea.</title>
        <authorList>
            <person name="Kim J."/>
            <person name="Yoon S.-H."/>
            <person name="Lee S.-S."/>
        </authorList>
    </citation>
    <scope>NUCLEOTIDE SEQUENCE [LARGE SCALE GENOMIC DNA]</scope>
    <source>
        <strain evidence="12 13">F21</strain>
    </source>
</reference>
<comment type="caution">
    <text evidence="12">The sequence shown here is derived from an EMBL/GenBank/DDBJ whole genome shotgun (WGS) entry which is preliminary data.</text>
</comment>
<evidence type="ECO:0000259" key="11">
    <source>
        <dbReference type="Pfam" id="PF16916"/>
    </source>
</evidence>
<evidence type="ECO:0000256" key="3">
    <source>
        <dbReference type="ARBA" id="ARBA00022448"/>
    </source>
</evidence>
<dbReference type="GO" id="GO:0005385">
    <property type="term" value="F:zinc ion transmembrane transporter activity"/>
    <property type="evidence" value="ECO:0007669"/>
    <property type="project" value="TreeGrafter"/>
</dbReference>
<dbReference type="GO" id="GO:0005886">
    <property type="term" value="C:plasma membrane"/>
    <property type="evidence" value="ECO:0007669"/>
    <property type="project" value="TreeGrafter"/>
</dbReference>
<evidence type="ECO:0000313" key="12">
    <source>
        <dbReference type="EMBL" id="TDK45461.1"/>
    </source>
</evidence>